<feature type="compositionally biased region" description="Basic and acidic residues" evidence="1">
    <location>
        <begin position="152"/>
        <end position="161"/>
    </location>
</feature>
<reference evidence="2 3" key="1">
    <citation type="submission" date="2016-09" db="EMBL/GenBank/DDBJ databases">
        <title>Extensive genetic diversity and differential bi-allelic expression allows diatom success in the polar Southern Ocean.</title>
        <authorList>
            <consortium name="DOE Joint Genome Institute"/>
            <person name="Mock T."/>
            <person name="Otillar R.P."/>
            <person name="Strauss J."/>
            <person name="Dupont C."/>
            <person name="Frickenhaus S."/>
            <person name="Maumus F."/>
            <person name="Mcmullan M."/>
            <person name="Sanges R."/>
            <person name="Schmutz J."/>
            <person name="Toseland A."/>
            <person name="Valas R."/>
            <person name="Veluchamy A."/>
            <person name="Ward B.J."/>
            <person name="Allen A."/>
            <person name="Barry K."/>
            <person name="Falciatore A."/>
            <person name="Ferrante M."/>
            <person name="Fortunato A.E."/>
            <person name="Gloeckner G."/>
            <person name="Gruber A."/>
            <person name="Hipkin R."/>
            <person name="Janech M."/>
            <person name="Kroth P."/>
            <person name="Leese F."/>
            <person name="Lindquist E."/>
            <person name="Lyon B.R."/>
            <person name="Martin J."/>
            <person name="Mayer C."/>
            <person name="Parker M."/>
            <person name="Quesneville H."/>
            <person name="Raymond J."/>
            <person name="Uhlig C."/>
            <person name="Valentin K.U."/>
            <person name="Worden A.Z."/>
            <person name="Armbrust E.V."/>
            <person name="Bowler C."/>
            <person name="Green B."/>
            <person name="Moulton V."/>
            <person name="Van Oosterhout C."/>
            <person name="Grigoriev I."/>
        </authorList>
    </citation>
    <scope>NUCLEOTIDE SEQUENCE [LARGE SCALE GENOMIC DNA]</scope>
    <source>
        <strain evidence="2 3">CCMP1102</strain>
    </source>
</reference>
<feature type="region of interest" description="Disordered" evidence="1">
    <location>
        <begin position="221"/>
        <end position="249"/>
    </location>
</feature>
<protein>
    <submittedName>
        <fullName evidence="2">Uncharacterized protein</fullName>
    </submittedName>
</protein>
<dbReference type="InParanoid" id="A0A1E7FKI0"/>
<dbReference type="Gene3D" id="3.30.70.2850">
    <property type="match status" value="1"/>
</dbReference>
<organism evidence="2 3">
    <name type="scientific">Fragilariopsis cylindrus CCMP1102</name>
    <dbReference type="NCBI Taxonomy" id="635003"/>
    <lineage>
        <taxon>Eukaryota</taxon>
        <taxon>Sar</taxon>
        <taxon>Stramenopiles</taxon>
        <taxon>Ochrophyta</taxon>
        <taxon>Bacillariophyta</taxon>
        <taxon>Bacillariophyceae</taxon>
        <taxon>Bacillariophycidae</taxon>
        <taxon>Bacillariales</taxon>
        <taxon>Bacillariaceae</taxon>
        <taxon>Fragilariopsis</taxon>
    </lineage>
</organism>
<feature type="compositionally biased region" description="Acidic residues" evidence="1">
    <location>
        <begin position="66"/>
        <end position="84"/>
    </location>
</feature>
<feature type="compositionally biased region" description="Basic and acidic residues" evidence="1">
    <location>
        <begin position="1"/>
        <end position="15"/>
    </location>
</feature>
<dbReference type="AlphaFoldDB" id="A0A1E7FKI0"/>
<feature type="compositionally biased region" description="Basic and acidic residues" evidence="1">
    <location>
        <begin position="391"/>
        <end position="401"/>
    </location>
</feature>
<evidence type="ECO:0000256" key="1">
    <source>
        <dbReference type="SAM" id="MobiDB-lite"/>
    </source>
</evidence>
<feature type="compositionally biased region" description="Acidic residues" evidence="1">
    <location>
        <begin position="589"/>
        <end position="627"/>
    </location>
</feature>
<feature type="compositionally biased region" description="Acidic residues" evidence="1">
    <location>
        <begin position="16"/>
        <end position="56"/>
    </location>
</feature>
<feature type="compositionally biased region" description="Basic residues" evidence="1">
    <location>
        <begin position="349"/>
        <end position="362"/>
    </location>
</feature>
<feature type="compositionally biased region" description="Low complexity" evidence="1">
    <location>
        <begin position="363"/>
        <end position="387"/>
    </location>
</feature>
<keyword evidence="3" id="KW-1185">Reference proteome</keyword>
<dbReference type="Proteomes" id="UP000095751">
    <property type="component" value="Unassembled WGS sequence"/>
</dbReference>
<feature type="compositionally biased region" description="Acidic residues" evidence="1">
    <location>
        <begin position="162"/>
        <end position="175"/>
    </location>
</feature>
<feature type="compositionally biased region" description="Basic residues" evidence="1">
    <location>
        <begin position="434"/>
        <end position="448"/>
    </location>
</feature>
<feature type="region of interest" description="Disordered" evidence="1">
    <location>
        <begin position="567"/>
        <end position="661"/>
    </location>
</feature>
<feature type="region of interest" description="Disordered" evidence="1">
    <location>
        <begin position="286"/>
        <end position="468"/>
    </location>
</feature>
<name>A0A1E7FKI0_9STRA</name>
<dbReference type="OrthoDB" id="45928at2759"/>
<feature type="compositionally biased region" description="Low complexity" evidence="1">
    <location>
        <begin position="319"/>
        <end position="348"/>
    </location>
</feature>
<feature type="region of interest" description="Disordered" evidence="1">
    <location>
        <begin position="152"/>
        <end position="201"/>
    </location>
</feature>
<evidence type="ECO:0000313" key="3">
    <source>
        <dbReference type="Proteomes" id="UP000095751"/>
    </source>
</evidence>
<dbReference type="KEGG" id="fcy:FRACYDRAFT_260507"/>
<feature type="compositionally biased region" description="Basic residues" evidence="1">
    <location>
        <begin position="307"/>
        <end position="318"/>
    </location>
</feature>
<accession>A0A1E7FKI0</accession>
<gene>
    <name evidence="2" type="ORF">FRACYDRAFT_260507</name>
</gene>
<feature type="compositionally biased region" description="Basic residues" evidence="1">
    <location>
        <begin position="567"/>
        <end position="576"/>
    </location>
</feature>
<evidence type="ECO:0000313" key="2">
    <source>
        <dbReference type="EMBL" id="OEU18678.1"/>
    </source>
</evidence>
<feature type="compositionally biased region" description="Polar residues" evidence="1">
    <location>
        <begin position="642"/>
        <end position="652"/>
    </location>
</feature>
<proteinExistence type="predicted"/>
<dbReference type="EMBL" id="KV784356">
    <property type="protein sequence ID" value="OEU18678.1"/>
    <property type="molecule type" value="Genomic_DNA"/>
</dbReference>
<feature type="region of interest" description="Disordered" evidence="1">
    <location>
        <begin position="1"/>
        <end position="99"/>
    </location>
</feature>
<sequence>MSEDDGKSETRKLETVENDDDDDNVMTGDDQELDDIEEDKEDEDEEDSNMDVDDDVETKHHHDFEEKEELEDDDSGDEDEDQDQEEKLTENYTSTIRIKNQRYHTPKIFQDAITVLIPLDVTADLKIAMKKTRAKRILSIYNKFPSLKKETKKLDDKNNLKDDDEPMLDDEEEENAKEKDDKQPPSKKKKMENVPHPDQFGSVLDYLEAKYVKGVMLEEDDEDGAPIGLDDKSEGQGSVYSRDSFLDDTDLQRDVAEQVMASTTLTKLELEHEDGDFFVNVGTLEVENDDYGDNYDPLQDKENTGKTKTKTTKKRKKSSSAASTTSAKSSKSSKSSKVTTSTAASPASKSKKIKTEQKKKKQQQQPPTSAAKSTNSIKSAVSTASTTKSKKTVEKKGDKVAKLAAKKAKSHSDALFKKAAGMIKKLTSEELPKRTTKRKVALKCPKNKKPGDDITFTNPHNPGQKLRVKVPKDCFPGGTFKVTVPVKHQKGEDEKDRNKLSRELQESLDVYGKAFDEYCTAQSKIDSSFETFKEKQGKFIKVANLFPSDLITPIDSDYLKQVVRRARQNKYKRSKTAAKNTAITKQEVDTAEDDDEDVDDDDDEEEEEEEEDDVEEEDDDAEEEEKEDQSKPKKCRIVDIPTTGTNYPSKTWSLADFDVDK</sequence>